<dbReference type="EMBL" id="JABXEU010000002">
    <property type="protein sequence ID" value="NVH35935.1"/>
    <property type="molecule type" value="Genomic_DNA"/>
</dbReference>
<dbReference type="AlphaFoldDB" id="A0A142UP12"/>
<evidence type="ECO:0000313" key="4">
    <source>
        <dbReference type="EMBL" id="QOE29297.1"/>
    </source>
</evidence>
<evidence type="ECO:0000313" key="7">
    <source>
        <dbReference type="Proteomes" id="UP000548355"/>
    </source>
</evidence>
<evidence type="ECO:0000256" key="1">
    <source>
        <dbReference type="SAM" id="SignalP"/>
    </source>
</evidence>
<name>A0A142UP12_STRSU</name>
<proteinExistence type="predicted"/>
<reference evidence="4 6" key="3">
    <citation type="submission" date="2020-07" db="EMBL/GenBank/DDBJ databases">
        <title>Complete genome sequences of Streptococcus suis pig pathogenic strain 10, 13-00283-02 and 16085/3b.</title>
        <authorList>
            <person name="Bunk B."/>
            <person name="Jakobczak B."/>
            <person name="Florian V."/>
            <person name="Dittmar D."/>
            <person name="Maeder U."/>
            <person name="Jarek M."/>
            <person name="Baums C.G."/>
            <person name="Haeussler S."/>
            <person name="Voelker U."/>
            <person name="Michalik S."/>
        </authorList>
    </citation>
    <scope>NUCLEOTIDE SEQUENCE [LARGE SCALE GENOMIC DNA]</scope>
    <source>
        <strain evidence="4 6">13-00283-02</strain>
    </source>
</reference>
<evidence type="ECO:0000313" key="2">
    <source>
        <dbReference type="EMBL" id="CYX76345.1"/>
    </source>
</evidence>
<evidence type="ECO:0000313" key="3">
    <source>
        <dbReference type="EMBL" id="NVH35935.1"/>
    </source>
</evidence>
<dbReference type="Proteomes" id="UP000548355">
    <property type="component" value="Unassembled WGS sequence"/>
</dbReference>
<dbReference type="EMBL" id="FIMD01000010">
    <property type="protein sequence ID" value="CYX76345.1"/>
    <property type="molecule type" value="Genomic_DNA"/>
</dbReference>
<evidence type="ECO:0000313" key="6">
    <source>
        <dbReference type="Proteomes" id="UP000516797"/>
    </source>
</evidence>
<dbReference type="EMBL" id="CP058741">
    <property type="protein sequence ID" value="QOE29297.1"/>
    <property type="molecule type" value="Genomic_DNA"/>
</dbReference>
<feature type="signal peptide" evidence="1">
    <location>
        <begin position="1"/>
        <end position="27"/>
    </location>
</feature>
<accession>A0A142UP12</accession>
<dbReference type="PATRIC" id="fig|1307.1317.peg.876"/>
<feature type="chain" id="PRO_5014247308" evidence="1">
    <location>
        <begin position="28"/>
        <end position="253"/>
    </location>
</feature>
<organism evidence="3 7">
    <name type="scientific">Streptococcus suis</name>
    <dbReference type="NCBI Taxonomy" id="1307"/>
    <lineage>
        <taxon>Bacteria</taxon>
        <taxon>Bacillati</taxon>
        <taxon>Bacillota</taxon>
        <taxon>Bacilli</taxon>
        <taxon>Lactobacillales</taxon>
        <taxon>Streptococcaceae</taxon>
        <taxon>Streptococcus</taxon>
    </lineage>
</organism>
<keyword evidence="1" id="KW-0732">Signal</keyword>
<dbReference type="Proteomes" id="UP000516797">
    <property type="component" value="Chromosome"/>
</dbReference>
<dbReference type="OrthoDB" id="5522265at2"/>
<reference evidence="3 7" key="2">
    <citation type="submission" date="2020-06" db="EMBL/GenBank/DDBJ databases">
        <title>Pan-genome analysis of Streptococcus suis serotype 2 revealed genomic diversity among strains of different virulence.</title>
        <authorList>
            <person name="Guo G."/>
            <person name="Zhang W."/>
        </authorList>
    </citation>
    <scope>NUCLEOTIDE SEQUENCE [LARGE SCALE GENOMIC DNA]</scope>
    <source>
        <strain evidence="3 7">ZJ92091101</strain>
    </source>
</reference>
<protein>
    <submittedName>
        <fullName evidence="3">Uncharacterized protein</fullName>
    </submittedName>
</protein>
<evidence type="ECO:0000313" key="5">
    <source>
        <dbReference type="Proteomes" id="UP000075182"/>
    </source>
</evidence>
<dbReference type="Proteomes" id="UP000075182">
    <property type="component" value="Unassembled WGS sequence"/>
</dbReference>
<sequence>MRKKLIATIAFCVVCLFLYSFVPQSFGTPTIFQTPYKTSVKSEFEALFHKHGIDVSENDFWATSLNGRTPQDILNEKAKLLYIKFNLLEKEARKYGFNKEKLDFKKVDWKLVSDRYIELKQIVIDEKIKTVNHDQIKQYYLENNLNFARQDLINGKISTWNDGLIISTESVEINEETVRLVTERFPDLELQLENIEVGQQFSWKQNGIYYTFSCLSREDKGIIPLSEITDAVAMQCAEELVDNWLNKETDSLK</sequence>
<gene>
    <name evidence="2" type="ORF">ERS132536_01412</name>
    <name evidence="3" type="ORF">HU146_01485</name>
    <name evidence="4" type="ORF">SSU1300283_01996</name>
</gene>
<reference evidence="2 5" key="1">
    <citation type="submission" date="2016-02" db="EMBL/GenBank/DDBJ databases">
        <authorList>
            <consortium name="Pathogen Informatics"/>
        </authorList>
    </citation>
    <scope>NUCLEOTIDE SEQUENCE [LARGE SCALE GENOMIC DNA]</scope>
    <source>
        <strain evidence="2 5">SS999</strain>
    </source>
</reference>
<dbReference type="RefSeq" id="WP_002935974.1">
    <property type="nucleotide sequence ID" value="NZ_BCBZ01000044.1"/>
</dbReference>